<protein>
    <recommendedName>
        <fullName evidence="3">Cytochrome c-552/4 domain-containing protein</fullName>
    </recommendedName>
</protein>
<dbReference type="RefSeq" id="WP_251811253.1">
    <property type="nucleotide sequence ID" value="NZ_CP101527.1"/>
</dbReference>
<dbReference type="SUPFAM" id="SSF48695">
    <property type="entry name" value="Multiheme cytochromes"/>
    <property type="match status" value="1"/>
</dbReference>
<dbReference type="GO" id="GO:0020037">
    <property type="term" value="F:heme binding"/>
    <property type="evidence" value="ECO:0007669"/>
    <property type="project" value="InterPro"/>
</dbReference>
<reference evidence="1" key="1">
    <citation type="submission" date="2022-07" db="EMBL/GenBank/DDBJ databases">
        <title>Alkalimarinus sp. nov., isolated from gut of a Alitta virens.</title>
        <authorList>
            <person name="Yang A.I."/>
            <person name="Shin N.-R."/>
        </authorList>
    </citation>
    <scope>NUCLEOTIDE SEQUENCE</scope>
    <source>
        <strain evidence="1">FA028</strain>
    </source>
</reference>
<dbReference type="PROSITE" id="PS51009">
    <property type="entry name" value="CYTCII"/>
    <property type="match status" value="1"/>
</dbReference>
<evidence type="ECO:0000313" key="1">
    <source>
        <dbReference type="EMBL" id="UZW74145.1"/>
    </source>
</evidence>
<keyword evidence="2" id="KW-1185">Reference proteome</keyword>
<organism evidence="1 2">
    <name type="scientific">Alkalimarinus sediminis</name>
    <dbReference type="NCBI Taxonomy" id="1632866"/>
    <lineage>
        <taxon>Bacteria</taxon>
        <taxon>Pseudomonadati</taxon>
        <taxon>Pseudomonadota</taxon>
        <taxon>Gammaproteobacteria</taxon>
        <taxon>Alteromonadales</taxon>
        <taxon>Alteromonadaceae</taxon>
        <taxon>Alkalimarinus</taxon>
    </lineage>
</organism>
<gene>
    <name evidence="1" type="ORF">NNL22_14110</name>
</gene>
<dbReference type="GO" id="GO:0005506">
    <property type="term" value="F:iron ion binding"/>
    <property type="evidence" value="ECO:0007669"/>
    <property type="project" value="InterPro"/>
</dbReference>
<dbReference type="InterPro" id="IPR002321">
    <property type="entry name" value="Cyt_c_II"/>
</dbReference>
<dbReference type="EMBL" id="CP101527">
    <property type="protein sequence ID" value="UZW74145.1"/>
    <property type="molecule type" value="Genomic_DNA"/>
</dbReference>
<dbReference type="AlphaFoldDB" id="A0A9E8HGC1"/>
<dbReference type="GO" id="GO:0022900">
    <property type="term" value="P:electron transport chain"/>
    <property type="evidence" value="ECO:0007669"/>
    <property type="project" value="InterPro"/>
</dbReference>
<dbReference type="KEGG" id="asem:NNL22_14110"/>
<dbReference type="SUPFAM" id="SSF47175">
    <property type="entry name" value="Cytochromes"/>
    <property type="match status" value="1"/>
</dbReference>
<proteinExistence type="predicted"/>
<dbReference type="InterPro" id="IPR010980">
    <property type="entry name" value="Cyt_c/b562"/>
</dbReference>
<evidence type="ECO:0008006" key="3">
    <source>
        <dbReference type="Google" id="ProtNLM"/>
    </source>
</evidence>
<dbReference type="Proteomes" id="UP001164472">
    <property type="component" value="Chromosome"/>
</dbReference>
<sequence>MRWPLFITVQCLLILIVGAVVYAHKDNVIVFKAPPDSLTQWYKPENKRQVWLHTMFNLRREMQAARHYAEIGDSERLTKWVTKLSEHYLKIGDMVPEWSKTLDQQSILALQANSKNGQFDEAIYMLDKIGKTCDSCHQDYRAITAIQFRAPDFSSTEITLPVTGSSHTTETLSFNAHMTQLTEQVNNVKIFAEDGLAEQALSSYSELAEGLSALGDVCSDCHKKDTKVFPTAEIRQTMSNLEESLKDGTLKEQGRYLGTLAVQACARCHGTHRLAFDMRERVSSEMKWLELIKH</sequence>
<accession>A0A9E8HGC1</accession>
<dbReference type="InterPro" id="IPR036280">
    <property type="entry name" value="Multihaem_cyt_sf"/>
</dbReference>
<evidence type="ECO:0000313" key="2">
    <source>
        <dbReference type="Proteomes" id="UP001164472"/>
    </source>
</evidence>
<dbReference type="Gene3D" id="1.20.120.10">
    <property type="entry name" value="Cytochrome c/b562"/>
    <property type="match status" value="1"/>
</dbReference>
<dbReference type="GO" id="GO:0009055">
    <property type="term" value="F:electron transfer activity"/>
    <property type="evidence" value="ECO:0007669"/>
    <property type="project" value="InterPro"/>
</dbReference>
<name>A0A9E8HGC1_9ALTE</name>